<sequence length="138" mass="16341">MRYFSLGFYKMNYANSNFIKNMTITYKNNKGVTFQVNVYLQEERINCKIQVTATKEAYVSYTTYQIPYSFEEVIIPFDFNGTEEQIANAIKIIFNELNYRELKHEDIVEAIDMVMAENENIFNMEIIEPHRVKTKTSV</sequence>
<protein>
    <submittedName>
        <fullName evidence="2">Replication association protein</fullName>
    </submittedName>
</protein>
<dbReference type="EMBL" id="FM164737">
    <property type="protein sequence ID" value="CAQ63451.1"/>
    <property type="molecule type" value="Genomic_DNA"/>
</dbReference>
<dbReference type="Proteomes" id="UP000240403">
    <property type="component" value="Segment"/>
</dbReference>
<reference evidence="2 3" key="1">
    <citation type="submission" date="2008-06" db="EMBL/GenBank/DDBJ databases">
        <title>RCA/PCR cloning of satellite molecules associated with begomovirus disease in Cameroon and detection of a distint DNA beta associated with Ageratum leaf curl disease.</title>
        <authorList>
            <person name="Leke W.N."/>
            <person name="Besem E.N."/>
            <person name="Njualem D.K."/>
            <person name="Titanji V.P."/>
            <person name="Legg J.P."/>
            <person name="Fondong V.N."/>
            <person name="Ngeve J.M."/>
            <person name="Zok S."/>
            <person name="Brown J.K."/>
            <person name="Kvarnheden A."/>
        </authorList>
    </citation>
    <scope>NUCLEOTIDE SEQUENCE [LARGE SCALE GENOMIC DNA]</scope>
    <source>
        <strain evidence="2">AMBF</strain>
    </source>
</reference>
<dbReference type="GeneID" id="80519769"/>
<organism evidence="2 3">
    <name type="scientific">Betasatellite ageracameroonense</name>
    <dbReference type="NCBI Taxonomy" id="635076"/>
    <lineage>
        <taxon>Viruses</taxon>
        <taxon>Viruses incertae sedis</taxon>
        <taxon>Tolecusatellitidae</taxon>
        <taxon>Betasatellite</taxon>
    </lineage>
</organism>
<evidence type="ECO:0000313" key="2">
    <source>
        <dbReference type="EMBL" id="CAQ63451.1"/>
    </source>
</evidence>
<keyword evidence="3" id="KW-1185">Reference proteome</keyword>
<proteinExistence type="predicted"/>
<evidence type="ECO:0000313" key="3">
    <source>
        <dbReference type="Proteomes" id="UP000240403"/>
    </source>
</evidence>
<dbReference type="Pfam" id="PF09593">
    <property type="entry name" value="Pathogen_betaC1"/>
    <property type="match status" value="1"/>
</dbReference>
<dbReference type="KEGG" id="vg:80519769"/>
<feature type="domain" description="Cotton leaf-curl disease DNA-betaC1" evidence="1">
    <location>
        <begin position="23"/>
        <end position="138"/>
    </location>
</feature>
<dbReference type="RefSeq" id="YP_010782911.1">
    <property type="nucleotide sequence ID" value="NC_075096.1"/>
</dbReference>
<evidence type="ECO:0000259" key="1">
    <source>
        <dbReference type="Pfam" id="PF09593"/>
    </source>
</evidence>
<dbReference type="InterPro" id="IPR018583">
    <property type="entry name" value="CLCuD_DNA-betaC1"/>
</dbReference>
<accession>C5J4R9</accession>
<name>C5J4R9_9VIRU</name>
<gene>
    <name evidence="2" type="primary">betaC1</name>
</gene>